<dbReference type="AlphaFoldDB" id="A0A645I9X2"/>
<dbReference type="EMBL" id="VSSQ01110157">
    <property type="protein sequence ID" value="MPN48127.1"/>
    <property type="molecule type" value="Genomic_DNA"/>
</dbReference>
<reference evidence="2" key="1">
    <citation type="submission" date="2019-08" db="EMBL/GenBank/DDBJ databases">
        <authorList>
            <person name="Kucharzyk K."/>
            <person name="Murdoch R.W."/>
            <person name="Higgins S."/>
            <person name="Loffler F."/>
        </authorList>
    </citation>
    <scope>NUCLEOTIDE SEQUENCE</scope>
</reference>
<accession>A0A645I9X2</accession>
<gene>
    <name evidence="2" type="ORF">SDC9_195732</name>
</gene>
<organism evidence="2">
    <name type="scientific">bioreactor metagenome</name>
    <dbReference type="NCBI Taxonomy" id="1076179"/>
    <lineage>
        <taxon>unclassified sequences</taxon>
        <taxon>metagenomes</taxon>
        <taxon>ecological metagenomes</taxon>
    </lineage>
</organism>
<evidence type="ECO:0000313" key="2">
    <source>
        <dbReference type="EMBL" id="MPN48127.1"/>
    </source>
</evidence>
<name>A0A645I9X2_9ZZZZ</name>
<sequence length="87" mass="10605">MRQFYVQKYKDFPDRLYVKDVAKLTGYVKSTVVEWMHNGHLKGYNRGKPFLIPKKYLIDFVCGPYYRRIIRKSRTHIADMKRFQNEL</sequence>
<evidence type="ECO:0000259" key="1">
    <source>
        <dbReference type="Pfam" id="PF12728"/>
    </source>
</evidence>
<protein>
    <recommendedName>
        <fullName evidence="1">Helix-turn-helix domain-containing protein</fullName>
    </recommendedName>
</protein>
<feature type="domain" description="Helix-turn-helix" evidence="1">
    <location>
        <begin position="18"/>
        <end position="61"/>
    </location>
</feature>
<comment type="caution">
    <text evidence="2">The sequence shown here is derived from an EMBL/GenBank/DDBJ whole genome shotgun (WGS) entry which is preliminary data.</text>
</comment>
<dbReference type="InterPro" id="IPR041657">
    <property type="entry name" value="HTH_17"/>
</dbReference>
<dbReference type="Pfam" id="PF12728">
    <property type="entry name" value="HTH_17"/>
    <property type="match status" value="1"/>
</dbReference>
<proteinExistence type="predicted"/>